<sequence length="149" mass="16993">MWGLYQAYGVFSSQVVDTNYGVGGHYFTRIGYLPFMSLVGFSLLFGALEYIGIGLFLLCFGTLQAKIAWWGILIFLWMIIIAQWYYWAFISGGGIYDNLWPFNTPLTSILPWLGAALIVSFLLTGFGPLLQRFLSWLFLSIEARSYKHD</sequence>
<keyword evidence="1" id="KW-0472">Membrane</keyword>
<organism evidence="2 3">
    <name type="scientific">Dictyobacter arantiisoli</name>
    <dbReference type="NCBI Taxonomy" id="2014874"/>
    <lineage>
        <taxon>Bacteria</taxon>
        <taxon>Bacillati</taxon>
        <taxon>Chloroflexota</taxon>
        <taxon>Ktedonobacteria</taxon>
        <taxon>Ktedonobacterales</taxon>
        <taxon>Dictyobacteraceae</taxon>
        <taxon>Dictyobacter</taxon>
    </lineage>
</organism>
<feature type="transmembrane region" description="Helical" evidence="1">
    <location>
        <begin position="109"/>
        <end position="130"/>
    </location>
</feature>
<gene>
    <name evidence="2" type="ORF">KDI_32840</name>
</gene>
<keyword evidence="3" id="KW-1185">Reference proteome</keyword>
<evidence type="ECO:0000313" key="3">
    <source>
        <dbReference type="Proteomes" id="UP000322530"/>
    </source>
</evidence>
<proteinExistence type="predicted"/>
<evidence type="ECO:0000313" key="2">
    <source>
        <dbReference type="EMBL" id="GCF09720.1"/>
    </source>
</evidence>
<feature type="transmembrane region" description="Helical" evidence="1">
    <location>
        <begin position="67"/>
        <end position="89"/>
    </location>
</feature>
<name>A0A5A5TDU7_9CHLR</name>
<keyword evidence="1" id="KW-1133">Transmembrane helix</keyword>
<dbReference type="AlphaFoldDB" id="A0A5A5TDU7"/>
<comment type="caution">
    <text evidence="2">The sequence shown here is derived from an EMBL/GenBank/DDBJ whole genome shotgun (WGS) entry which is preliminary data.</text>
</comment>
<dbReference type="EMBL" id="BIXY01000050">
    <property type="protein sequence ID" value="GCF09720.1"/>
    <property type="molecule type" value="Genomic_DNA"/>
</dbReference>
<reference evidence="2 3" key="1">
    <citation type="submission" date="2019-01" db="EMBL/GenBank/DDBJ databases">
        <title>Draft genome sequence of Dictyobacter sp. Uno17.</title>
        <authorList>
            <person name="Wang C.M."/>
            <person name="Zheng Y."/>
            <person name="Sakai Y."/>
            <person name="Abe K."/>
            <person name="Yokota A."/>
            <person name="Yabe S."/>
        </authorList>
    </citation>
    <scope>NUCLEOTIDE SEQUENCE [LARGE SCALE GENOMIC DNA]</scope>
    <source>
        <strain evidence="2 3">Uno17</strain>
    </source>
</reference>
<dbReference type="Proteomes" id="UP000322530">
    <property type="component" value="Unassembled WGS sequence"/>
</dbReference>
<evidence type="ECO:0000256" key="1">
    <source>
        <dbReference type="SAM" id="Phobius"/>
    </source>
</evidence>
<protein>
    <submittedName>
        <fullName evidence="2">Uncharacterized protein</fullName>
    </submittedName>
</protein>
<keyword evidence="1" id="KW-0812">Transmembrane</keyword>
<feature type="transmembrane region" description="Helical" evidence="1">
    <location>
        <begin position="35"/>
        <end position="60"/>
    </location>
</feature>
<accession>A0A5A5TDU7</accession>